<dbReference type="EMBL" id="SLUI01000002">
    <property type="protein sequence ID" value="TCL39137.1"/>
    <property type="molecule type" value="Genomic_DNA"/>
</dbReference>
<accession>A0A4R1Q4E2</accession>
<dbReference type="AlphaFoldDB" id="A0A4R1Q4E2"/>
<proteinExistence type="predicted"/>
<dbReference type="RefSeq" id="WP_165898761.1">
    <property type="nucleotide sequence ID" value="NZ_DAIMLW010000030.1"/>
</dbReference>
<gene>
    <name evidence="1" type="ORF">EV210_10244</name>
</gene>
<protein>
    <submittedName>
        <fullName evidence="1">Uncharacterized protein</fullName>
    </submittedName>
</protein>
<dbReference type="Proteomes" id="UP000295063">
    <property type="component" value="Unassembled WGS sequence"/>
</dbReference>
<name>A0A4R1Q4E2_9FIRM</name>
<comment type="caution">
    <text evidence="1">The sequence shown here is derived from an EMBL/GenBank/DDBJ whole genome shotgun (WGS) entry which is preliminary data.</text>
</comment>
<reference evidence="1 2" key="1">
    <citation type="submission" date="2019-03" db="EMBL/GenBank/DDBJ databases">
        <title>Genomic Encyclopedia of Type Strains, Phase IV (KMG-IV): sequencing the most valuable type-strain genomes for metagenomic binning, comparative biology and taxonomic classification.</title>
        <authorList>
            <person name="Goeker M."/>
        </authorList>
    </citation>
    <scope>NUCLEOTIDE SEQUENCE [LARGE SCALE GENOMIC DNA]</scope>
    <source>
        <strain evidence="1 2">DSM 15969</strain>
    </source>
</reference>
<keyword evidence="2" id="KW-1185">Reference proteome</keyword>
<organism evidence="1 2">
    <name type="scientific">Anaerospora hongkongensis</name>
    <dbReference type="NCBI Taxonomy" id="244830"/>
    <lineage>
        <taxon>Bacteria</taxon>
        <taxon>Bacillati</taxon>
        <taxon>Bacillota</taxon>
        <taxon>Negativicutes</taxon>
        <taxon>Selenomonadales</taxon>
        <taxon>Sporomusaceae</taxon>
        <taxon>Anaerospora</taxon>
    </lineage>
</organism>
<evidence type="ECO:0000313" key="2">
    <source>
        <dbReference type="Proteomes" id="UP000295063"/>
    </source>
</evidence>
<sequence>MVPRVAVVQRIDLQNRDQQTNPEQLKRKSKNNFKEVFAAAVRKVACKK</sequence>
<evidence type="ECO:0000313" key="1">
    <source>
        <dbReference type="EMBL" id="TCL39137.1"/>
    </source>
</evidence>